<evidence type="ECO:0000313" key="1">
    <source>
        <dbReference type="EMBL" id="KAI3676623.1"/>
    </source>
</evidence>
<dbReference type="Proteomes" id="UP001056120">
    <property type="component" value="Linkage Group LG29"/>
</dbReference>
<sequence>MQAPEHKLVDRNATHTSESNNDAHSDFTTPPKGALKKSHSRKNIESSSDMVGAVDASVSSSKSKRIMNSAQKNSHGKRFQSSADVKNSASVPSSRNKRIMNSVEKDSHGKRFRSSVGVKDLGCNCFVPVS</sequence>
<keyword evidence="2" id="KW-1185">Reference proteome</keyword>
<proteinExistence type="predicted"/>
<reference evidence="1 2" key="2">
    <citation type="journal article" date="2022" name="Mol. Ecol. Resour.">
        <title>The genomes of chicory, endive, great burdock and yacon provide insights into Asteraceae paleo-polyploidization history and plant inulin production.</title>
        <authorList>
            <person name="Fan W."/>
            <person name="Wang S."/>
            <person name="Wang H."/>
            <person name="Wang A."/>
            <person name="Jiang F."/>
            <person name="Liu H."/>
            <person name="Zhao H."/>
            <person name="Xu D."/>
            <person name="Zhang Y."/>
        </authorList>
    </citation>
    <scope>NUCLEOTIDE SEQUENCE [LARGE SCALE GENOMIC DNA]</scope>
    <source>
        <strain evidence="2">cv. Yunnan</strain>
        <tissue evidence="1">Leaves</tissue>
    </source>
</reference>
<name>A0ACB8XZK9_9ASTR</name>
<accession>A0ACB8XZK9</accession>
<comment type="caution">
    <text evidence="1">The sequence shown here is derived from an EMBL/GenBank/DDBJ whole genome shotgun (WGS) entry which is preliminary data.</text>
</comment>
<dbReference type="EMBL" id="CM042046">
    <property type="protein sequence ID" value="KAI3676623.1"/>
    <property type="molecule type" value="Genomic_DNA"/>
</dbReference>
<evidence type="ECO:0000313" key="2">
    <source>
        <dbReference type="Proteomes" id="UP001056120"/>
    </source>
</evidence>
<gene>
    <name evidence="1" type="ORF">L1987_86235</name>
</gene>
<organism evidence="1 2">
    <name type="scientific">Smallanthus sonchifolius</name>
    <dbReference type="NCBI Taxonomy" id="185202"/>
    <lineage>
        <taxon>Eukaryota</taxon>
        <taxon>Viridiplantae</taxon>
        <taxon>Streptophyta</taxon>
        <taxon>Embryophyta</taxon>
        <taxon>Tracheophyta</taxon>
        <taxon>Spermatophyta</taxon>
        <taxon>Magnoliopsida</taxon>
        <taxon>eudicotyledons</taxon>
        <taxon>Gunneridae</taxon>
        <taxon>Pentapetalae</taxon>
        <taxon>asterids</taxon>
        <taxon>campanulids</taxon>
        <taxon>Asterales</taxon>
        <taxon>Asteraceae</taxon>
        <taxon>Asteroideae</taxon>
        <taxon>Heliantheae alliance</taxon>
        <taxon>Millerieae</taxon>
        <taxon>Smallanthus</taxon>
    </lineage>
</organism>
<protein>
    <submittedName>
        <fullName evidence="1">Uncharacterized protein</fullName>
    </submittedName>
</protein>
<reference evidence="2" key="1">
    <citation type="journal article" date="2022" name="Mol. Ecol. Resour.">
        <title>The genomes of chicory, endive, great burdock and yacon provide insights into Asteraceae palaeo-polyploidization history and plant inulin production.</title>
        <authorList>
            <person name="Fan W."/>
            <person name="Wang S."/>
            <person name="Wang H."/>
            <person name="Wang A."/>
            <person name="Jiang F."/>
            <person name="Liu H."/>
            <person name="Zhao H."/>
            <person name="Xu D."/>
            <person name="Zhang Y."/>
        </authorList>
    </citation>
    <scope>NUCLEOTIDE SEQUENCE [LARGE SCALE GENOMIC DNA]</scope>
    <source>
        <strain evidence="2">cv. Yunnan</strain>
    </source>
</reference>